<comment type="caution">
    <text evidence="1">The sequence shown here is derived from an EMBL/GenBank/DDBJ whole genome shotgun (WGS) entry which is preliminary data.</text>
</comment>
<gene>
    <name evidence="1" type="ORF">LCGC14_1872320</name>
</gene>
<proteinExistence type="predicted"/>
<accession>A0A0F9GSR4</accession>
<feature type="non-terminal residue" evidence="1">
    <location>
        <position position="1"/>
    </location>
</feature>
<name>A0A0F9GSR4_9ZZZZ</name>
<dbReference type="AlphaFoldDB" id="A0A0F9GSR4"/>
<evidence type="ECO:0000313" key="1">
    <source>
        <dbReference type="EMBL" id="KKL93681.1"/>
    </source>
</evidence>
<dbReference type="EMBL" id="LAZR01019123">
    <property type="protein sequence ID" value="KKL93681.1"/>
    <property type="molecule type" value="Genomic_DNA"/>
</dbReference>
<protein>
    <submittedName>
        <fullName evidence="1">Uncharacterized protein</fullName>
    </submittedName>
</protein>
<sequence length="256" mass="28045">TADVTIGFDGTELTDSIGIGVAIKEAAAGAAEETATYNSDSHIWDTETATFNSDSNVYDTDTSTFNSNSQLYAEETETFTSDSNVYDTKTATFSSDSNVYAEETGTFNSTSHIWDTETATFTSDSRIYAKETFTSNSHIWDTVTATFTSNSFVGEPAAADAPKRHRVSPRVLSRRISPKPLTRISPVLEPPSMVRTSPGSPEGVISPVVFNKVSRSMASTTDQKTPPGEQISWWKRWYRAIKSKVINVWNTLTGKN</sequence>
<organism evidence="1">
    <name type="scientific">marine sediment metagenome</name>
    <dbReference type="NCBI Taxonomy" id="412755"/>
    <lineage>
        <taxon>unclassified sequences</taxon>
        <taxon>metagenomes</taxon>
        <taxon>ecological metagenomes</taxon>
    </lineage>
</organism>
<reference evidence="1" key="1">
    <citation type="journal article" date="2015" name="Nature">
        <title>Complex archaea that bridge the gap between prokaryotes and eukaryotes.</title>
        <authorList>
            <person name="Spang A."/>
            <person name="Saw J.H."/>
            <person name="Jorgensen S.L."/>
            <person name="Zaremba-Niedzwiedzka K."/>
            <person name="Martijn J."/>
            <person name="Lind A.E."/>
            <person name="van Eijk R."/>
            <person name="Schleper C."/>
            <person name="Guy L."/>
            <person name="Ettema T.J."/>
        </authorList>
    </citation>
    <scope>NUCLEOTIDE SEQUENCE</scope>
</reference>